<organism evidence="1">
    <name type="scientific">marine sediment metagenome</name>
    <dbReference type="NCBI Taxonomy" id="412755"/>
    <lineage>
        <taxon>unclassified sequences</taxon>
        <taxon>metagenomes</taxon>
        <taxon>ecological metagenomes</taxon>
    </lineage>
</organism>
<accession>A0A0F9LFC3</accession>
<dbReference type="AlphaFoldDB" id="A0A0F9LFC3"/>
<evidence type="ECO:0000313" key="1">
    <source>
        <dbReference type="EMBL" id="KKM85911.1"/>
    </source>
</evidence>
<comment type="caution">
    <text evidence="1">The sequence shown here is derived from an EMBL/GenBank/DDBJ whole genome shotgun (WGS) entry which is preliminary data.</text>
</comment>
<reference evidence="1" key="1">
    <citation type="journal article" date="2015" name="Nature">
        <title>Complex archaea that bridge the gap between prokaryotes and eukaryotes.</title>
        <authorList>
            <person name="Spang A."/>
            <person name="Saw J.H."/>
            <person name="Jorgensen S.L."/>
            <person name="Zaremba-Niedzwiedzka K."/>
            <person name="Martijn J."/>
            <person name="Lind A.E."/>
            <person name="van Eijk R."/>
            <person name="Schleper C."/>
            <person name="Guy L."/>
            <person name="Ettema T.J."/>
        </authorList>
    </citation>
    <scope>NUCLEOTIDE SEQUENCE</scope>
</reference>
<protein>
    <submittedName>
        <fullName evidence="1">Uncharacterized protein</fullName>
    </submittedName>
</protein>
<sequence length="72" mass="7997">MDRRATTGSVGLAHGLLLAHYHPEYARALAIMFQQKLIDETPESFDPIGMLVRVLEEEIASLPIEIVHEAQG</sequence>
<gene>
    <name evidence="1" type="ORF">LCGC14_1284200</name>
</gene>
<proteinExistence type="predicted"/>
<dbReference type="EMBL" id="LAZR01007336">
    <property type="protein sequence ID" value="KKM85911.1"/>
    <property type="molecule type" value="Genomic_DNA"/>
</dbReference>
<name>A0A0F9LFC3_9ZZZZ</name>